<dbReference type="GO" id="GO:0034755">
    <property type="term" value="P:iron ion transmembrane transport"/>
    <property type="evidence" value="ECO:0007669"/>
    <property type="project" value="TreeGrafter"/>
</dbReference>
<keyword evidence="3 6" id="KW-0812">Transmembrane</keyword>
<feature type="transmembrane region" description="Helical" evidence="6">
    <location>
        <begin position="20"/>
        <end position="42"/>
    </location>
</feature>
<dbReference type="PANTHER" id="PTHR11706:SF33">
    <property type="entry name" value="NATURAL RESISTANCE-ASSOCIATED MACROPHAGE PROTEIN 2"/>
    <property type="match status" value="1"/>
</dbReference>
<feature type="transmembrane region" description="Helical" evidence="6">
    <location>
        <begin position="196"/>
        <end position="219"/>
    </location>
</feature>
<dbReference type="GO" id="GO:0015086">
    <property type="term" value="F:cadmium ion transmembrane transporter activity"/>
    <property type="evidence" value="ECO:0007669"/>
    <property type="project" value="TreeGrafter"/>
</dbReference>
<feature type="transmembrane region" description="Helical" evidence="6">
    <location>
        <begin position="292"/>
        <end position="315"/>
    </location>
</feature>
<feature type="transmembrane region" description="Helical" evidence="6">
    <location>
        <begin position="123"/>
        <end position="147"/>
    </location>
</feature>
<evidence type="ECO:0000256" key="4">
    <source>
        <dbReference type="ARBA" id="ARBA00022989"/>
    </source>
</evidence>
<proteinExistence type="predicted"/>
<name>A0AAW5K3J7_9BACT</name>
<feature type="transmembrane region" description="Helical" evidence="6">
    <location>
        <begin position="336"/>
        <end position="353"/>
    </location>
</feature>
<dbReference type="GO" id="GO:0005384">
    <property type="term" value="F:manganese ion transmembrane transporter activity"/>
    <property type="evidence" value="ECO:0007669"/>
    <property type="project" value="TreeGrafter"/>
</dbReference>
<dbReference type="RefSeq" id="WP_008709009.1">
    <property type="nucleotide sequence ID" value="NZ_CABKQM010000002.1"/>
</dbReference>
<feature type="transmembrane region" description="Helical" evidence="6">
    <location>
        <begin position="246"/>
        <end position="272"/>
    </location>
</feature>
<dbReference type="Proteomes" id="UP001205919">
    <property type="component" value="Unassembled WGS sequence"/>
</dbReference>
<evidence type="ECO:0000256" key="6">
    <source>
        <dbReference type="SAM" id="Phobius"/>
    </source>
</evidence>
<dbReference type="GeneID" id="95755194"/>
<dbReference type="Pfam" id="PF01566">
    <property type="entry name" value="Nramp"/>
    <property type="match status" value="1"/>
</dbReference>
<reference evidence="7 8" key="1">
    <citation type="submission" date="2022-06" db="EMBL/GenBank/DDBJ databases">
        <title>Isolation of gut microbiota from human fecal samples.</title>
        <authorList>
            <person name="Pamer E.G."/>
            <person name="Barat B."/>
            <person name="Waligurski E."/>
            <person name="Medina S."/>
            <person name="Paddock L."/>
            <person name="Mostad J."/>
        </authorList>
    </citation>
    <scope>NUCLEOTIDE SEQUENCE [LARGE SCALE GENOMIC DNA]</scope>
    <source>
        <strain evidence="7 8">DFI.9.90</strain>
    </source>
</reference>
<keyword evidence="4 6" id="KW-1133">Transmembrane helix</keyword>
<comment type="subcellular location">
    <subcellularLocation>
        <location evidence="1">Membrane</location>
        <topology evidence="1">Multi-pass membrane protein</topology>
    </subcellularLocation>
</comment>
<evidence type="ECO:0000313" key="8">
    <source>
        <dbReference type="Proteomes" id="UP001205919"/>
    </source>
</evidence>
<dbReference type="NCBIfam" id="NF037982">
    <property type="entry name" value="Nramp_1"/>
    <property type="match status" value="1"/>
</dbReference>
<evidence type="ECO:0000256" key="3">
    <source>
        <dbReference type="ARBA" id="ARBA00022692"/>
    </source>
</evidence>
<keyword evidence="8" id="KW-1185">Reference proteome</keyword>
<organism evidence="7 8">
    <name type="scientific">Cloacibacillus evryensis</name>
    <dbReference type="NCBI Taxonomy" id="508460"/>
    <lineage>
        <taxon>Bacteria</taxon>
        <taxon>Thermotogati</taxon>
        <taxon>Synergistota</taxon>
        <taxon>Synergistia</taxon>
        <taxon>Synergistales</taxon>
        <taxon>Synergistaceae</taxon>
        <taxon>Cloacibacillus</taxon>
    </lineage>
</organism>
<evidence type="ECO:0000256" key="5">
    <source>
        <dbReference type="ARBA" id="ARBA00023136"/>
    </source>
</evidence>
<evidence type="ECO:0000256" key="2">
    <source>
        <dbReference type="ARBA" id="ARBA00022448"/>
    </source>
</evidence>
<feature type="transmembrane region" description="Helical" evidence="6">
    <location>
        <begin position="400"/>
        <end position="421"/>
    </location>
</feature>
<dbReference type="InterPro" id="IPR001046">
    <property type="entry name" value="NRAMP_fam"/>
</dbReference>
<feature type="transmembrane region" description="Helical" evidence="6">
    <location>
        <begin position="159"/>
        <end position="176"/>
    </location>
</feature>
<evidence type="ECO:0000313" key="7">
    <source>
        <dbReference type="EMBL" id="MCQ4815186.1"/>
    </source>
</evidence>
<dbReference type="GO" id="GO:0005886">
    <property type="term" value="C:plasma membrane"/>
    <property type="evidence" value="ECO:0007669"/>
    <property type="project" value="TreeGrafter"/>
</dbReference>
<dbReference type="EMBL" id="JANFYT010000029">
    <property type="protein sequence ID" value="MCQ4815186.1"/>
    <property type="molecule type" value="Genomic_DNA"/>
</dbReference>
<protein>
    <submittedName>
        <fullName evidence="7">Nramp family divalent metal transporter</fullName>
    </submittedName>
</protein>
<feature type="transmembrane region" description="Helical" evidence="6">
    <location>
        <begin position="54"/>
        <end position="76"/>
    </location>
</feature>
<dbReference type="PANTHER" id="PTHR11706">
    <property type="entry name" value="SOLUTE CARRIER PROTEIN FAMILY 11 MEMBER"/>
    <property type="match status" value="1"/>
</dbReference>
<feature type="transmembrane region" description="Helical" evidence="6">
    <location>
        <begin position="97"/>
        <end position="117"/>
    </location>
</feature>
<sequence length="422" mass="45907">MSEKKADGILEKKRTFKDYFMSIGPAIIIAAVVIGPGSVTTLSTMGAAYGYDPLWVIVFACFASYLYQEPAIRLVCERQMSVMDAARKKYNPAVPKFLFILLYLGTLVFQASNFIGAAMSMNYFVPGLSIVAWTNIMIISALAMALMSKQDLLENFTKVLVGLMVVSFVITAFSSGPSVGDLIKDGFSFRIPGGNWFLVIALLGTTMVPDIPVSLSALLKGKFMYGRPEEVNLPTLEKKKSAVFDLLVSLTVTAMISIAILVCSGSVLHPLGIQVKSASDMARQLTPLLGRYAGILFSLGLWGAAFSSGLFRMLLMPMIFNQAWGYEEDLKAARSRIISIGAGVVPMIIVFVFGSAPIWLVLSAQAINGMMLPAICFIVWRISADKDIMGDKVNTSLRNILLAGLFVITLFLSLRTFLSIIS</sequence>
<comment type="caution">
    <text evidence="7">The sequence shown here is derived from an EMBL/GenBank/DDBJ whole genome shotgun (WGS) entry which is preliminary data.</text>
</comment>
<feature type="transmembrane region" description="Helical" evidence="6">
    <location>
        <begin position="359"/>
        <end position="380"/>
    </location>
</feature>
<evidence type="ECO:0000256" key="1">
    <source>
        <dbReference type="ARBA" id="ARBA00004141"/>
    </source>
</evidence>
<dbReference type="AlphaFoldDB" id="A0AAW5K3J7"/>
<gene>
    <name evidence="7" type="ORF">NE630_12160</name>
</gene>
<accession>A0AAW5K3J7</accession>
<keyword evidence="2" id="KW-0813">Transport</keyword>
<keyword evidence="5 6" id="KW-0472">Membrane</keyword>